<reference evidence="2" key="1">
    <citation type="journal article" date="2019" name="Int. J. Syst. Evol. Microbiol.">
        <title>The Global Catalogue of Microorganisms (GCM) 10K type strain sequencing project: providing services to taxonomists for standard genome sequencing and annotation.</title>
        <authorList>
            <consortium name="The Broad Institute Genomics Platform"/>
            <consortium name="The Broad Institute Genome Sequencing Center for Infectious Disease"/>
            <person name="Wu L."/>
            <person name="Ma J."/>
        </authorList>
    </citation>
    <scope>NUCLEOTIDE SEQUENCE [LARGE SCALE GENOMIC DNA]</scope>
    <source>
        <strain evidence="2">NBRC 111756</strain>
    </source>
</reference>
<accession>A0ABW2AAX7</accession>
<dbReference type="RefSeq" id="WP_379914080.1">
    <property type="nucleotide sequence ID" value="NZ_JBHSWE010000002.1"/>
</dbReference>
<organism evidence="1 2">
    <name type="scientific">Marinobacterium aestuariivivens</name>
    <dbReference type="NCBI Taxonomy" id="1698799"/>
    <lineage>
        <taxon>Bacteria</taxon>
        <taxon>Pseudomonadati</taxon>
        <taxon>Pseudomonadota</taxon>
        <taxon>Gammaproteobacteria</taxon>
        <taxon>Oceanospirillales</taxon>
        <taxon>Oceanospirillaceae</taxon>
        <taxon>Marinobacterium</taxon>
    </lineage>
</organism>
<gene>
    <name evidence="1" type="ORF">ACFQDL_32285</name>
</gene>
<evidence type="ECO:0000313" key="1">
    <source>
        <dbReference type="EMBL" id="MFC6674274.1"/>
    </source>
</evidence>
<dbReference type="Proteomes" id="UP001596422">
    <property type="component" value="Unassembled WGS sequence"/>
</dbReference>
<evidence type="ECO:0000313" key="2">
    <source>
        <dbReference type="Proteomes" id="UP001596422"/>
    </source>
</evidence>
<name>A0ABW2AAX7_9GAMM</name>
<protein>
    <submittedName>
        <fullName evidence="1">Uncharacterized protein</fullName>
    </submittedName>
</protein>
<dbReference type="EMBL" id="JBHSWE010000002">
    <property type="protein sequence ID" value="MFC6674274.1"/>
    <property type="molecule type" value="Genomic_DNA"/>
</dbReference>
<sequence>MQGILFFYLHVMQRPLKDLALEYPKVQQRILGLLSTEEAAQIILKTE</sequence>
<proteinExistence type="predicted"/>
<keyword evidence="2" id="KW-1185">Reference proteome</keyword>
<comment type="caution">
    <text evidence="1">The sequence shown here is derived from an EMBL/GenBank/DDBJ whole genome shotgun (WGS) entry which is preliminary data.</text>
</comment>